<accession>A0AAW1TBB2</accession>
<dbReference type="Proteomes" id="UP001485043">
    <property type="component" value="Unassembled WGS sequence"/>
</dbReference>
<reference evidence="1 2" key="1">
    <citation type="journal article" date="2024" name="Nat. Commun.">
        <title>Phylogenomics reveals the evolutionary origins of lichenization in chlorophyte algae.</title>
        <authorList>
            <person name="Puginier C."/>
            <person name="Libourel C."/>
            <person name="Otte J."/>
            <person name="Skaloud P."/>
            <person name="Haon M."/>
            <person name="Grisel S."/>
            <person name="Petersen M."/>
            <person name="Berrin J.G."/>
            <person name="Delaux P.M."/>
            <person name="Dal Grande F."/>
            <person name="Keller J."/>
        </authorList>
    </citation>
    <scope>NUCLEOTIDE SEQUENCE [LARGE SCALE GENOMIC DNA]</scope>
    <source>
        <strain evidence="1 2">SAG 2523</strain>
    </source>
</reference>
<dbReference type="AlphaFoldDB" id="A0AAW1TBB2"/>
<gene>
    <name evidence="1" type="ORF">WJX84_001221</name>
</gene>
<evidence type="ECO:0000313" key="1">
    <source>
        <dbReference type="EMBL" id="KAK9867102.1"/>
    </source>
</evidence>
<comment type="caution">
    <text evidence="1">The sequence shown here is derived from an EMBL/GenBank/DDBJ whole genome shotgun (WGS) entry which is preliminary data.</text>
</comment>
<sequence>MRRDGVVSAINRARKTSKWTAVKQGAAAVQSALNSAGLEPRSATGLQRFYPQCRGCSQLQAAAVRANKTKLIMHRGGPRSWYFAGVLVGLRHYYALPGI</sequence>
<evidence type="ECO:0000313" key="2">
    <source>
        <dbReference type="Proteomes" id="UP001485043"/>
    </source>
</evidence>
<protein>
    <submittedName>
        <fullName evidence="1">Uncharacterized protein</fullName>
    </submittedName>
</protein>
<keyword evidence="2" id="KW-1185">Reference proteome</keyword>
<organism evidence="1 2">
    <name type="scientific">Apatococcus fuscideae</name>
    <dbReference type="NCBI Taxonomy" id="2026836"/>
    <lineage>
        <taxon>Eukaryota</taxon>
        <taxon>Viridiplantae</taxon>
        <taxon>Chlorophyta</taxon>
        <taxon>core chlorophytes</taxon>
        <taxon>Trebouxiophyceae</taxon>
        <taxon>Chlorellales</taxon>
        <taxon>Chlorellaceae</taxon>
        <taxon>Apatococcus</taxon>
    </lineage>
</organism>
<dbReference type="EMBL" id="JALJOV010000109">
    <property type="protein sequence ID" value="KAK9867102.1"/>
    <property type="molecule type" value="Genomic_DNA"/>
</dbReference>
<name>A0AAW1TBB2_9CHLO</name>
<proteinExistence type="predicted"/>